<dbReference type="InterPro" id="IPR010344">
    <property type="entry name" value="YbjH"/>
</dbReference>
<keyword evidence="1" id="KW-0732">Signal</keyword>
<evidence type="ECO:0000313" key="2">
    <source>
        <dbReference type="EMBL" id="AXR08283.1"/>
    </source>
</evidence>
<organism evidence="2 3">
    <name type="scientific">Salinimonas sediminis</name>
    <dbReference type="NCBI Taxonomy" id="2303538"/>
    <lineage>
        <taxon>Bacteria</taxon>
        <taxon>Pseudomonadati</taxon>
        <taxon>Pseudomonadota</taxon>
        <taxon>Gammaproteobacteria</taxon>
        <taxon>Alteromonadales</taxon>
        <taxon>Alteromonadaceae</taxon>
        <taxon>Alteromonas/Salinimonas group</taxon>
        <taxon>Salinimonas</taxon>
    </lineage>
</organism>
<dbReference type="KEGG" id="salm:D0Y50_19145"/>
<feature type="chain" id="PRO_5016765158" evidence="1">
    <location>
        <begin position="24"/>
        <end position="700"/>
    </location>
</feature>
<dbReference type="Pfam" id="PF06082">
    <property type="entry name" value="YjbH"/>
    <property type="match status" value="1"/>
</dbReference>
<evidence type="ECO:0000313" key="3">
    <source>
        <dbReference type="Proteomes" id="UP000262073"/>
    </source>
</evidence>
<dbReference type="AlphaFoldDB" id="A0A346NRX6"/>
<sequence>MITSKPTYLSLLIAGVFATPAVAQQATNTLAVKPSQMVQGGAGLIQTPTSRMREEGELSLNYTDNDQYRFWTVSLQLFPWMEATARYTDVRTRLYSNVESFSGDQTLKDKGLDVKFRLLEESFYLPEVSVGFRDIGGTGFFESEHVSASKAWGPFDLHLGMGWGYLGTADDLTNPFCKVRDSFCERPGGFGGNGGEVDYDQFFKGPIALFGGLEYQTPWQPLTLKLEYEGNDYSRDRAGRLDQDSRWNAAAVYRWNNFDFTLNYQRGNTVGFGITYNFNMNTFRQVKIDQPPRSLMTSQPPQNPQQIDRISLSRGLRAEAGLVLHDVSIEDDKITVYGQQTAYRDIVQATERAGRVLADELPEEVTEYRLVETSAGLPMTTTSIDAQSFKSVARYEGVNRHIEDTYTRSTPSEKDLQDYNPSGVTGFGYSADFFYTQSFGGPEDFYLYQGGLILGGNYSANENFGVFGSLRATLIDNYDKFNYTLDRAESSLPRVRTYVREYISRSDVIVDTLYTRWVDKVADDWYAQVYGGYLETMFAGVGAEALYRPVDSNFAFGVDINYAQQRSYENDWDLFDYKAVTGFATAYWRPEILPETQFTVSAGQFLAKDKGVNINFAKRFDSGIVVGAYAAFTDASAEEYGEGSFTKGFYISVPLDLFVLKHAKGSGRFPWVPISRDGGQMLNRPSQLINLTGPRSPFLD</sequence>
<feature type="signal peptide" evidence="1">
    <location>
        <begin position="1"/>
        <end position="23"/>
    </location>
</feature>
<accession>A0A346NRX6</accession>
<dbReference type="RefSeq" id="WP_117318526.1">
    <property type="nucleotide sequence ID" value="NZ_CP031769.1"/>
</dbReference>
<dbReference type="EMBL" id="CP031769">
    <property type="protein sequence ID" value="AXR08283.1"/>
    <property type="molecule type" value="Genomic_DNA"/>
</dbReference>
<keyword evidence="3" id="KW-1185">Reference proteome</keyword>
<proteinExistence type="predicted"/>
<dbReference type="OrthoDB" id="19542at2"/>
<name>A0A346NRX6_9ALTE</name>
<dbReference type="Proteomes" id="UP000262073">
    <property type="component" value="Chromosome"/>
</dbReference>
<protein>
    <submittedName>
        <fullName evidence="2">YjbH domain-containing protein</fullName>
    </submittedName>
</protein>
<evidence type="ECO:0000256" key="1">
    <source>
        <dbReference type="SAM" id="SignalP"/>
    </source>
</evidence>
<reference evidence="2 3" key="1">
    <citation type="submission" date="2018-08" db="EMBL/GenBank/DDBJ databases">
        <title>Salinimonas sediminis sp. nov., a piezophilic bacterium isolated from a deep-sea sediment sample from the New Britain Trench.</title>
        <authorList>
            <person name="Cao J."/>
        </authorList>
    </citation>
    <scope>NUCLEOTIDE SEQUENCE [LARGE SCALE GENOMIC DNA]</scope>
    <source>
        <strain evidence="2 3">N102</strain>
    </source>
</reference>
<gene>
    <name evidence="2" type="ORF">D0Y50_19145</name>
</gene>